<evidence type="ECO:0000259" key="2">
    <source>
        <dbReference type="Pfam" id="PF07635"/>
    </source>
</evidence>
<reference evidence="3 4" key="1">
    <citation type="submission" date="2016-10" db="EMBL/GenBank/DDBJ databases">
        <authorList>
            <person name="de Groot N.N."/>
        </authorList>
    </citation>
    <scope>NUCLEOTIDE SEQUENCE [LARGE SCALE GENOMIC DNA]</scope>
    <source>
        <strain evidence="3 4">DSM 25186</strain>
    </source>
</reference>
<accession>A0A1G8XJK2</accession>
<feature type="transmembrane region" description="Helical" evidence="1">
    <location>
        <begin position="92"/>
        <end position="110"/>
    </location>
</feature>
<evidence type="ECO:0000256" key="1">
    <source>
        <dbReference type="SAM" id="Phobius"/>
    </source>
</evidence>
<dbReference type="Gene3D" id="3.80.10.10">
    <property type="entry name" value="Ribonuclease Inhibitor"/>
    <property type="match status" value="1"/>
</dbReference>
<dbReference type="InterPro" id="IPR032675">
    <property type="entry name" value="LRR_dom_sf"/>
</dbReference>
<dbReference type="InterPro" id="IPR011429">
    <property type="entry name" value="Cyt_c_Planctomycete-type"/>
</dbReference>
<dbReference type="Pfam" id="PF07635">
    <property type="entry name" value="PSCyt1"/>
    <property type="match status" value="1"/>
</dbReference>
<dbReference type="STRING" id="1075417.SAMN05421823_101371"/>
<dbReference type="Proteomes" id="UP000198510">
    <property type="component" value="Unassembled WGS sequence"/>
</dbReference>
<evidence type="ECO:0000313" key="3">
    <source>
        <dbReference type="EMBL" id="SDJ90085.1"/>
    </source>
</evidence>
<feature type="domain" description="Cytochrome C Planctomycete-type" evidence="2">
    <location>
        <begin position="196"/>
        <end position="242"/>
    </location>
</feature>
<dbReference type="PANTHER" id="PTHR35889:SF3">
    <property type="entry name" value="F-BOX DOMAIN-CONTAINING PROTEIN"/>
    <property type="match status" value="1"/>
</dbReference>
<feature type="transmembrane region" description="Helical" evidence="1">
    <location>
        <begin position="27"/>
        <end position="46"/>
    </location>
</feature>
<keyword evidence="1" id="KW-0472">Membrane</keyword>
<sequence>MLLPLLLQASAASPPDFALFLGRFHPLVVHLPIGFLLLAGLLEWQARRRDRAAWQPAIRLTLGLGAVSAVAAVGLGYLLAWGGGYDATTLFWHRWSGLGVALFSVGAYVLKTRTLRAVPSFVYPGLLVGMLVLLPVAGHLGGNLTHGSAYLVQYAPNPVRRLAGLPPKKVARPPVTDLDSAEVFADLVQPIFEARCVSCHNETKRKGGLLMTSAEGLLAGGDGGAVLVAGDAQASDLFRRVELPPTHDDFMPEGKSPLDDPQRKILAWWINEGMPFTAKVAEVSVSDELREILRNATGLQPIDDSPLAQEVPSAPEEVVSQLRAQGFRVQVITQTNGWLDVGLAAPGQALTAPQLDALLQAQAHITWLDLSGSTLPPAVGTVLAQLPHLTRLRLERTSVTDEAIAQLQPLAHLQYLNLYGTNVTDACLKTLQAMPALRRVFLWRTAVTPEGAAQVREHTDLQLNLGQVPSETALSSTR</sequence>
<dbReference type="EMBL" id="FNFO01000001">
    <property type="protein sequence ID" value="SDJ90085.1"/>
    <property type="molecule type" value="Genomic_DNA"/>
</dbReference>
<keyword evidence="1" id="KW-1133">Transmembrane helix</keyword>
<protein>
    <submittedName>
        <fullName evidence="3">Uncharacterized membrane protein</fullName>
    </submittedName>
</protein>
<dbReference type="RefSeq" id="WP_176955866.1">
    <property type="nucleotide sequence ID" value="NZ_FNFO01000001.1"/>
</dbReference>
<proteinExistence type="predicted"/>
<feature type="transmembrane region" description="Helical" evidence="1">
    <location>
        <begin position="58"/>
        <end position="80"/>
    </location>
</feature>
<keyword evidence="4" id="KW-1185">Reference proteome</keyword>
<feature type="transmembrane region" description="Helical" evidence="1">
    <location>
        <begin position="122"/>
        <end position="141"/>
    </location>
</feature>
<evidence type="ECO:0000313" key="4">
    <source>
        <dbReference type="Proteomes" id="UP000198510"/>
    </source>
</evidence>
<keyword evidence="1" id="KW-0812">Transmembrane</keyword>
<dbReference type="SUPFAM" id="SSF52047">
    <property type="entry name" value="RNI-like"/>
    <property type="match status" value="1"/>
</dbReference>
<name>A0A1G8XJK2_9BACT</name>
<dbReference type="AlphaFoldDB" id="A0A1G8XJK2"/>
<organism evidence="3 4">
    <name type="scientific">Catalinimonas alkaloidigena</name>
    <dbReference type="NCBI Taxonomy" id="1075417"/>
    <lineage>
        <taxon>Bacteria</taxon>
        <taxon>Pseudomonadati</taxon>
        <taxon>Bacteroidota</taxon>
        <taxon>Cytophagia</taxon>
        <taxon>Cytophagales</taxon>
        <taxon>Catalimonadaceae</taxon>
        <taxon>Catalinimonas</taxon>
    </lineage>
</organism>
<dbReference type="PANTHER" id="PTHR35889">
    <property type="entry name" value="CYCLOINULO-OLIGOSACCHARIDE FRUCTANOTRANSFERASE-RELATED"/>
    <property type="match status" value="1"/>
</dbReference>
<gene>
    <name evidence="3" type="ORF">SAMN05421823_101371</name>
</gene>